<dbReference type="NCBIfam" id="TIGR01420">
    <property type="entry name" value="pilT_fam"/>
    <property type="match status" value="1"/>
</dbReference>
<dbReference type="CDD" id="cd01131">
    <property type="entry name" value="PilT"/>
    <property type="match status" value="1"/>
</dbReference>
<evidence type="ECO:0000259" key="3">
    <source>
        <dbReference type="Pfam" id="PF00437"/>
    </source>
</evidence>
<dbReference type="AlphaFoldDB" id="H3KH70"/>
<dbReference type="InterPro" id="IPR027417">
    <property type="entry name" value="P-loop_NTPase"/>
</dbReference>
<reference evidence="4 5" key="1">
    <citation type="submission" date="2011-11" db="EMBL/GenBank/DDBJ databases">
        <authorList>
            <person name="Weinstock G."/>
            <person name="Sodergren E."/>
            <person name="Clifton S."/>
            <person name="Fulton L."/>
            <person name="Fulton B."/>
            <person name="Courtney L."/>
            <person name="Fronick C."/>
            <person name="Harrison M."/>
            <person name="Strong C."/>
            <person name="Farmer C."/>
            <person name="Delahaunty K."/>
            <person name="Markovic C."/>
            <person name="Hall O."/>
            <person name="Minx P."/>
            <person name="Tomlinson C."/>
            <person name="Mitreva M."/>
            <person name="Hou S."/>
            <person name="Chen J."/>
            <person name="Wollam A."/>
            <person name="Pepin K.H."/>
            <person name="Johnson M."/>
            <person name="Bhonagiri V."/>
            <person name="Zhang X."/>
            <person name="Suruliraj S."/>
            <person name="Warren W."/>
            <person name="Chinwalla A."/>
            <person name="Mardis E.R."/>
            <person name="Wilson R.K."/>
        </authorList>
    </citation>
    <scope>NUCLEOTIDE SEQUENCE [LARGE SCALE GENOMIC DNA]</scope>
    <source>
        <strain evidence="4 5">YIT 11816</strain>
    </source>
</reference>
<dbReference type="Proteomes" id="UP000004956">
    <property type="component" value="Unassembled WGS sequence"/>
</dbReference>
<dbReference type="InterPro" id="IPR050921">
    <property type="entry name" value="T4SS_GSP_E_ATPase"/>
</dbReference>
<dbReference type="Pfam" id="PF00437">
    <property type="entry name" value="T2SSE"/>
    <property type="match status" value="1"/>
</dbReference>
<dbReference type="STRING" id="762967.HMPREF9440_02111"/>
<dbReference type="PANTHER" id="PTHR30486:SF6">
    <property type="entry name" value="TYPE IV PILUS RETRACTATION ATPASE PILT"/>
    <property type="match status" value="1"/>
</dbReference>
<feature type="compositionally biased region" description="Basic and acidic residues" evidence="2">
    <location>
        <begin position="226"/>
        <end position="238"/>
    </location>
</feature>
<evidence type="ECO:0000313" key="4">
    <source>
        <dbReference type="EMBL" id="EHY30532.1"/>
    </source>
</evidence>
<dbReference type="Gene3D" id="3.40.50.300">
    <property type="entry name" value="P-loop containing nucleotide triphosphate hydrolases"/>
    <property type="match status" value="1"/>
</dbReference>
<gene>
    <name evidence="4" type="ORF">HMPREF9440_02111</name>
</gene>
<feature type="domain" description="Bacterial type II secretion system protein E" evidence="3">
    <location>
        <begin position="4"/>
        <end position="209"/>
    </location>
</feature>
<dbReference type="GO" id="GO:0005524">
    <property type="term" value="F:ATP binding"/>
    <property type="evidence" value="ECO:0007669"/>
    <property type="project" value="InterPro"/>
</dbReference>
<dbReference type="PANTHER" id="PTHR30486">
    <property type="entry name" value="TWITCHING MOTILITY PROTEIN PILT"/>
    <property type="match status" value="1"/>
</dbReference>
<accession>H3KH70</accession>
<dbReference type="HOGENOM" id="CLU_013446_4_4_4"/>
<feature type="region of interest" description="Disordered" evidence="2">
    <location>
        <begin position="226"/>
        <end position="248"/>
    </location>
</feature>
<dbReference type="InterPro" id="IPR006321">
    <property type="entry name" value="PilT/PilU"/>
</dbReference>
<evidence type="ECO:0000313" key="5">
    <source>
        <dbReference type="Proteomes" id="UP000004956"/>
    </source>
</evidence>
<proteinExistence type="inferred from homology"/>
<keyword evidence="5" id="KW-1185">Reference proteome</keyword>
<comment type="caution">
    <text evidence="4">The sequence shown here is derived from an EMBL/GenBank/DDBJ whole genome shotgun (WGS) entry which is preliminary data.</text>
</comment>
<dbReference type="SUPFAM" id="SSF52540">
    <property type="entry name" value="P-loop containing nucleoside triphosphate hydrolases"/>
    <property type="match status" value="1"/>
</dbReference>
<evidence type="ECO:0000256" key="2">
    <source>
        <dbReference type="SAM" id="MobiDB-lite"/>
    </source>
</evidence>
<dbReference type="PATRIC" id="fig|762967.3.peg.1661"/>
<sequence>MLESGLVLVTGATGSGKSTTMAALVNHANRTRAAHILTIEDPIEFVYGPGKSLVRQREVGTHTEGFAPALRAALREDPGVIVVGELRDPESTSLALEAAETGHLVFGTLHTPSAADTIERILHMFPTERAPLIRSSLAQSLETVLSLNLVVRRDGAGRVLAMESLVATAAVRNMIRDGKPHQLMNVMQTGRAYGMRTMDDHLSELVEADLITAEAALTRARNRESFRNRHPELRERRAGALLTAGTTP</sequence>
<organism evidence="4 5">
    <name type="scientific">Sutterella parvirubra YIT 11816</name>
    <dbReference type="NCBI Taxonomy" id="762967"/>
    <lineage>
        <taxon>Bacteria</taxon>
        <taxon>Pseudomonadati</taxon>
        <taxon>Pseudomonadota</taxon>
        <taxon>Betaproteobacteria</taxon>
        <taxon>Burkholderiales</taxon>
        <taxon>Sutterellaceae</taxon>
        <taxon>Sutterella</taxon>
    </lineage>
</organism>
<protein>
    <submittedName>
        <fullName evidence="4">Twitching motility protein</fullName>
    </submittedName>
</protein>
<dbReference type="InterPro" id="IPR001482">
    <property type="entry name" value="T2SS/T4SS_dom"/>
</dbReference>
<dbReference type="GO" id="GO:0016887">
    <property type="term" value="F:ATP hydrolysis activity"/>
    <property type="evidence" value="ECO:0007669"/>
    <property type="project" value="InterPro"/>
</dbReference>
<evidence type="ECO:0000256" key="1">
    <source>
        <dbReference type="ARBA" id="ARBA00006611"/>
    </source>
</evidence>
<dbReference type="EMBL" id="AFBQ01000317">
    <property type="protein sequence ID" value="EHY30532.1"/>
    <property type="molecule type" value="Genomic_DNA"/>
</dbReference>
<name>H3KH70_9BURK</name>
<comment type="similarity">
    <text evidence="1">Belongs to the GSP E family.</text>
</comment>